<protein>
    <recommendedName>
        <fullName evidence="3">F-box domain-containing protein</fullName>
    </recommendedName>
</protein>
<comment type="caution">
    <text evidence="1">The sequence shown here is derived from an EMBL/GenBank/DDBJ whole genome shotgun (WGS) entry which is preliminary data.</text>
</comment>
<sequence length="351" mass="39795">MLPIEVWEIVIESLWYHPQTLISCTLTCRAWHPKSRHCLQSLRQARLHCVKDLNALVDEVVHSPDRARCLRELRIVVDTKDTSSTPTWVSKVTLTLPSKLPRLTALELSGIQSVAFDPLGVQVVSAFKTITSLTFEGCSFPTFSQFGRILLSLPSLKHLGVGDLEWAEYRTLPWILGPKRAKILRLRTLAIWTTRSTTWLGEFIWWLLTTASRNTIQDLQLRLRVSGDYSGLRDLLRAMSQLVYLEFMIPVVDLEFYGRVIATLSPHTKSLQVVILLDSESDLDHPAWSSFDTLAQPSTYHPDLVIRVFALVFHGGSTNQPDWKVPQMAVLERLPVLRAKGLLYDADIDGS</sequence>
<proteinExistence type="predicted"/>
<dbReference type="Gene3D" id="3.80.10.10">
    <property type="entry name" value="Ribonuclease Inhibitor"/>
    <property type="match status" value="1"/>
</dbReference>
<gene>
    <name evidence="1" type="ORF">NLI96_g3421</name>
</gene>
<keyword evidence="2" id="KW-1185">Reference proteome</keyword>
<dbReference type="EMBL" id="JANAWD010000087">
    <property type="protein sequence ID" value="KAJ3487587.1"/>
    <property type="molecule type" value="Genomic_DNA"/>
</dbReference>
<name>A0AAD5V6V6_9APHY</name>
<dbReference type="AlphaFoldDB" id="A0AAD5V6V6"/>
<dbReference type="InterPro" id="IPR032675">
    <property type="entry name" value="LRR_dom_sf"/>
</dbReference>
<dbReference type="SUPFAM" id="SSF52047">
    <property type="entry name" value="RNI-like"/>
    <property type="match status" value="1"/>
</dbReference>
<evidence type="ECO:0008006" key="3">
    <source>
        <dbReference type="Google" id="ProtNLM"/>
    </source>
</evidence>
<dbReference type="Proteomes" id="UP001212997">
    <property type="component" value="Unassembled WGS sequence"/>
</dbReference>
<evidence type="ECO:0000313" key="1">
    <source>
        <dbReference type="EMBL" id="KAJ3487587.1"/>
    </source>
</evidence>
<organism evidence="1 2">
    <name type="scientific">Meripilus lineatus</name>
    <dbReference type="NCBI Taxonomy" id="2056292"/>
    <lineage>
        <taxon>Eukaryota</taxon>
        <taxon>Fungi</taxon>
        <taxon>Dikarya</taxon>
        <taxon>Basidiomycota</taxon>
        <taxon>Agaricomycotina</taxon>
        <taxon>Agaricomycetes</taxon>
        <taxon>Polyporales</taxon>
        <taxon>Meripilaceae</taxon>
        <taxon>Meripilus</taxon>
    </lineage>
</organism>
<accession>A0AAD5V6V6</accession>
<reference evidence="1" key="1">
    <citation type="submission" date="2022-07" db="EMBL/GenBank/DDBJ databases">
        <title>Genome Sequence of Physisporinus lineatus.</title>
        <authorList>
            <person name="Buettner E."/>
        </authorList>
    </citation>
    <scope>NUCLEOTIDE SEQUENCE</scope>
    <source>
        <strain evidence="1">VT162</strain>
    </source>
</reference>
<evidence type="ECO:0000313" key="2">
    <source>
        <dbReference type="Proteomes" id="UP001212997"/>
    </source>
</evidence>